<dbReference type="PRINTS" id="PR01437">
    <property type="entry name" value="NUOXDRDTASE4"/>
</dbReference>
<evidence type="ECO:0000256" key="9">
    <source>
        <dbReference type="SAM" id="Phobius"/>
    </source>
</evidence>
<dbReference type="RefSeq" id="WP_055123238.1">
    <property type="nucleotide sequence ID" value="NZ_LKST01000004.1"/>
</dbReference>
<dbReference type="NCBIfam" id="NF009308">
    <property type="entry name" value="PRK12665.1"/>
    <property type="match status" value="1"/>
</dbReference>
<keyword evidence="12" id="KW-1185">Reference proteome</keyword>
<feature type="transmembrane region" description="Helical" evidence="9">
    <location>
        <begin position="43"/>
        <end position="63"/>
    </location>
</feature>
<evidence type="ECO:0000256" key="1">
    <source>
        <dbReference type="ARBA" id="ARBA00004651"/>
    </source>
</evidence>
<feature type="transmembrane region" description="Helical" evidence="9">
    <location>
        <begin position="178"/>
        <end position="200"/>
    </location>
</feature>
<dbReference type="OrthoDB" id="9768329at2"/>
<feature type="transmembrane region" description="Helical" evidence="9">
    <location>
        <begin position="89"/>
        <end position="110"/>
    </location>
</feature>
<dbReference type="PANTHER" id="PTHR42703">
    <property type="entry name" value="NADH DEHYDROGENASE"/>
    <property type="match status" value="1"/>
</dbReference>
<proteinExistence type="inferred from homology"/>
<evidence type="ECO:0000313" key="11">
    <source>
        <dbReference type="EMBL" id="KQB83205.1"/>
    </source>
</evidence>
<dbReference type="EMBL" id="LKST01000004">
    <property type="protein sequence ID" value="KQB83205.1"/>
    <property type="molecule type" value="Genomic_DNA"/>
</dbReference>
<feature type="transmembrane region" description="Helical" evidence="9">
    <location>
        <begin position="312"/>
        <end position="333"/>
    </location>
</feature>
<evidence type="ECO:0000256" key="7">
    <source>
        <dbReference type="RuleBase" id="RU000320"/>
    </source>
</evidence>
<feature type="transmembrane region" description="Helical" evidence="9">
    <location>
        <begin position="122"/>
        <end position="142"/>
    </location>
</feature>
<gene>
    <name evidence="11" type="primary">mrpD_2</name>
    <name evidence="11" type="ORF">Cocul_02178</name>
</gene>
<name>A0A0Q0Z1Y6_9CORY</name>
<feature type="domain" description="NADH:quinone oxidoreductase/Mrp antiporter transmembrane" evidence="10">
    <location>
        <begin position="142"/>
        <end position="424"/>
    </location>
</feature>
<dbReference type="STRING" id="1544416.Cocul_02178"/>
<evidence type="ECO:0000256" key="5">
    <source>
        <dbReference type="ARBA" id="ARBA00022989"/>
    </source>
</evidence>
<reference evidence="11 12" key="1">
    <citation type="submission" date="2015-10" db="EMBL/GenBank/DDBJ databases">
        <title>Corynebacteirum lowii and Corynebacterium oculi species nova, derived from human clinical disease and and emended description of Corynebacterium mastiditis.</title>
        <authorList>
            <person name="Bernard K."/>
            <person name="Pacheco A.L."/>
            <person name="Mcdougall C."/>
            <person name="Burtx T."/>
            <person name="Weibe D."/>
            <person name="Tyler S."/>
            <person name="Olson A.B."/>
            <person name="Cnockaert M."/>
            <person name="Eguchi H."/>
            <person name="Kuwahara T."/>
            <person name="Nakayama-Imaohji H."/>
            <person name="Boudewijins M."/>
            <person name="Van Hoecke F."/>
            <person name="Bernier A.-M."/>
            <person name="Vandamme P."/>
        </authorList>
    </citation>
    <scope>NUCLEOTIDE SEQUENCE [LARGE SCALE GENOMIC DNA]</scope>
    <source>
        <strain evidence="11 12">NML 130210</strain>
    </source>
</reference>
<feature type="transmembrane region" description="Helical" evidence="9">
    <location>
        <begin position="284"/>
        <end position="305"/>
    </location>
</feature>
<feature type="transmembrane region" description="Helical" evidence="9">
    <location>
        <begin position="220"/>
        <end position="240"/>
    </location>
</feature>
<feature type="transmembrane region" description="Helical" evidence="9">
    <location>
        <begin position="419"/>
        <end position="442"/>
    </location>
</feature>
<comment type="subcellular location">
    <subcellularLocation>
        <location evidence="1">Cell membrane</location>
        <topology evidence="1">Multi-pass membrane protein</topology>
    </subcellularLocation>
    <subcellularLocation>
        <location evidence="7">Membrane</location>
        <topology evidence="7">Multi-pass membrane protein</topology>
    </subcellularLocation>
</comment>
<dbReference type="GO" id="GO:0008137">
    <property type="term" value="F:NADH dehydrogenase (ubiquinone) activity"/>
    <property type="evidence" value="ECO:0007669"/>
    <property type="project" value="InterPro"/>
</dbReference>
<evidence type="ECO:0000313" key="12">
    <source>
        <dbReference type="Proteomes" id="UP000050517"/>
    </source>
</evidence>
<sequence length="580" mass="61453">MTDLASSLAPAMPYLIPVPILAPAVAAAFALVLARFMNIQQRFVASFALLSTIIVSALMLVVIDQEGTQTLQIGGWDSPVGITLVADRLSTLMLSVSGLVLFAVIWYAIAQGVRDGGEDDPVAVFVPTYLLLSMGVNISFLAGDLFNLYVGFEVFLVASYVLLTLGSSAPRVRAGVGYVMVSMVSSMIFLFGLAMVYASVGTLNMAQIGMRMEDVPSGTRTAIFAVLLVAFGIKAAVFPLDAWLPDSYPTAPSLVTAVFAGLLTKVGVYSIIRAQTVIFTDGSLNTMLLFVALATMFVGILGAMAQSDIKRLLSFTLVSHIGYMIFGLALGTAHGLSGAIFYAVHHILVQTALFLVVGLIERQAGTSSLRRLGSLLYTTPLIAILYFIPAINLGGIPPFSGFIGKVMLMQAGAERGDAMAWLLIGGAVATSLLTLYVMVIVWSKGFWRDRKDAPEGHLAMARPAPLADVTDEVEMTERDDVGRIPVGMVGSTALLVVASLGLTVFAGPLVGVAQRAAESASDVSIYRSAVLGPHADDPTRTLDPSVRLDEGEDSYESRISSTSSPSTTSRPTTPTSEEER</sequence>
<keyword evidence="5 9" id="KW-1133">Transmembrane helix</keyword>
<comment type="caution">
    <text evidence="11">The sequence shown here is derived from an EMBL/GenBank/DDBJ whole genome shotgun (WGS) entry which is preliminary data.</text>
</comment>
<feature type="transmembrane region" description="Helical" evidence="9">
    <location>
        <begin position="252"/>
        <end position="272"/>
    </location>
</feature>
<dbReference type="PANTHER" id="PTHR42703:SF1">
    <property type="entry name" value="NA(+)_H(+) ANTIPORTER SUBUNIT D1"/>
    <property type="match status" value="1"/>
</dbReference>
<protein>
    <submittedName>
        <fullName evidence="11">Na(+)/H(+) antiporter subunit D</fullName>
    </submittedName>
</protein>
<evidence type="ECO:0000256" key="2">
    <source>
        <dbReference type="ARBA" id="ARBA00005346"/>
    </source>
</evidence>
<feature type="transmembrane region" description="Helical" evidence="9">
    <location>
        <begin position="339"/>
        <end position="360"/>
    </location>
</feature>
<keyword evidence="6 9" id="KW-0472">Membrane</keyword>
<organism evidence="11 12">
    <name type="scientific">Corynebacterium oculi</name>
    <dbReference type="NCBI Taxonomy" id="1544416"/>
    <lineage>
        <taxon>Bacteria</taxon>
        <taxon>Bacillati</taxon>
        <taxon>Actinomycetota</taxon>
        <taxon>Actinomycetes</taxon>
        <taxon>Mycobacteriales</taxon>
        <taxon>Corynebacteriaceae</taxon>
        <taxon>Corynebacterium</taxon>
    </lineage>
</organism>
<evidence type="ECO:0000256" key="8">
    <source>
        <dbReference type="SAM" id="MobiDB-lite"/>
    </source>
</evidence>
<feature type="transmembrane region" description="Helical" evidence="9">
    <location>
        <begin position="493"/>
        <end position="513"/>
    </location>
</feature>
<dbReference type="GO" id="GO:0005886">
    <property type="term" value="C:plasma membrane"/>
    <property type="evidence" value="ECO:0007669"/>
    <property type="project" value="UniProtKB-SubCell"/>
</dbReference>
<feature type="transmembrane region" description="Helical" evidence="9">
    <location>
        <begin position="372"/>
        <end position="399"/>
    </location>
</feature>
<feature type="compositionally biased region" description="Low complexity" evidence="8">
    <location>
        <begin position="557"/>
        <end position="580"/>
    </location>
</feature>
<dbReference type="InterPro" id="IPR001750">
    <property type="entry name" value="ND/Mrp_TM"/>
</dbReference>
<feature type="transmembrane region" description="Helical" evidence="9">
    <location>
        <begin position="148"/>
        <end position="166"/>
    </location>
</feature>
<evidence type="ECO:0000256" key="6">
    <source>
        <dbReference type="ARBA" id="ARBA00023136"/>
    </source>
</evidence>
<evidence type="ECO:0000256" key="3">
    <source>
        <dbReference type="ARBA" id="ARBA00022475"/>
    </source>
</evidence>
<accession>A0A0Q0Z1Y6</accession>
<keyword evidence="3" id="KW-1003">Cell membrane</keyword>
<comment type="similarity">
    <text evidence="2">Belongs to the CPA3 antiporters (TC 2.A.63) subunit D family.</text>
</comment>
<dbReference type="AlphaFoldDB" id="A0A0Q0Z1Y6"/>
<feature type="transmembrane region" description="Helical" evidence="9">
    <location>
        <begin position="14"/>
        <end position="36"/>
    </location>
</feature>
<dbReference type="GO" id="GO:0042773">
    <property type="term" value="P:ATP synthesis coupled electron transport"/>
    <property type="evidence" value="ECO:0007669"/>
    <property type="project" value="InterPro"/>
</dbReference>
<dbReference type="Pfam" id="PF00361">
    <property type="entry name" value="Proton_antipo_M"/>
    <property type="match status" value="1"/>
</dbReference>
<feature type="region of interest" description="Disordered" evidence="8">
    <location>
        <begin position="533"/>
        <end position="580"/>
    </location>
</feature>
<dbReference type="PATRIC" id="fig|1544416.3.peg.2173"/>
<dbReference type="InterPro" id="IPR003918">
    <property type="entry name" value="NADH_UbQ_OxRdtase"/>
</dbReference>
<keyword evidence="4 7" id="KW-0812">Transmembrane</keyword>
<evidence type="ECO:0000259" key="10">
    <source>
        <dbReference type="Pfam" id="PF00361"/>
    </source>
</evidence>
<evidence type="ECO:0000256" key="4">
    <source>
        <dbReference type="ARBA" id="ARBA00022692"/>
    </source>
</evidence>
<dbReference type="InterPro" id="IPR050586">
    <property type="entry name" value="CPA3_Na-H_Antiporter_D"/>
</dbReference>
<dbReference type="Proteomes" id="UP000050517">
    <property type="component" value="Unassembled WGS sequence"/>
</dbReference>